<proteinExistence type="predicted"/>
<reference evidence="1 2" key="1">
    <citation type="journal article" date="2019" name="Commun. Biol.">
        <title>The bagworm genome reveals a unique fibroin gene that provides high tensile strength.</title>
        <authorList>
            <person name="Kono N."/>
            <person name="Nakamura H."/>
            <person name="Ohtoshi R."/>
            <person name="Tomita M."/>
            <person name="Numata K."/>
            <person name="Arakawa K."/>
        </authorList>
    </citation>
    <scope>NUCLEOTIDE SEQUENCE [LARGE SCALE GENOMIC DNA]</scope>
</reference>
<dbReference type="EMBL" id="BGZK01000716">
    <property type="protein sequence ID" value="GBP57441.1"/>
    <property type="molecule type" value="Genomic_DNA"/>
</dbReference>
<sequence length="183" mass="20220">MPLYCSALSLARTAQAERDNESCFFVRAVGVHRFFLIAVNATSKTSAPPIAHPFRRQQIRNERNLRSVITFLARARGRRGAPLRGGIRGKLRNTNGGHSGRCQGCRTIAKGNSVRARRRCPPRYCASRVCEHGGGARGARRARPSRNVPDAASVLCYSYSACNDSVTAYLLCRIVSVRVYVIR</sequence>
<keyword evidence="2" id="KW-1185">Reference proteome</keyword>
<dbReference type="AlphaFoldDB" id="A0A4C1X185"/>
<name>A0A4C1X185_EUMVA</name>
<organism evidence="1 2">
    <name type="scientific">Eumeta variegata</name>
    <name type="common">Bagworm moth</name>
    <name type="synonym">Eumeta japonica</name>
    <dbReference type="NCBI Taxonomy" id="151549"/>
    <lineage>
        <taxon>Eukaryota</taxon>
        <taxon>Metazoa</taxon>
        <taxon>Ecdysozoa</taxon>
        <taxon>Arthropoda</taxon>
        <taxon>Hexapoda</taxon>
        <taxon>Insecta</taxon>
        <taxon>Pterygota</taxon>
        <taxon>Neoptera</taxon>
        <taxon>Endopterygota</taxon>
        <taxon>Lepidoptera</taxon>
        <taxon>Glossata</taxon>
        <taxon>Ditrysia</taxon>
        <taxon>Tineoidea</taxon>
        <taxon>Psychidae</taxon>
        <taxon>Oiketicinae</taxon>
        <taxon>Eumeta</taxon>
    </lineage>
</organism>
<protein>
    <submittedName>
        <fullName evidence="1">Uncharacterized protein</fullName>
    </submittedName>
</protein>
<accession>A0A4C1X185</accession>
<comment type="caution">
    <text evidence="1">The sequence shown here is derived from an EMBL/GenBank/DDBJ whole genome shotgun (WGS) entry which is preliminary data.</text>
</comment>
<gene>
    <name evidence="1" type="ORF">EVAR_41335_1</name>
</gene>
<dbReference type="Proteomes" id="UP000299102">
    <property type="component" value="Unassembled WGS sequence"/>
</dbReference>
<evidence type="ECO:0000313" key="2">
    <source>
        <dbReference type="Proteomes" id="UP000299102"/>
    </source>
</evidence>
<evidence type="ECO:0000313" key="1">
    <source>
        <dbReference type="EMBL" id="GBP57441.1"/>
    </source>
</evidence>